<sequence>MSLPIPEPPVSLPGPSYHPSFASSSSSSDAHAHIVSSIHARGAEDARAEHDDDDSDGELFEQLEDELDGVGGEWRERRMREMRERCVWVRQLATLSAEHGRYSEPPTEKALIRLLEENDGVVVHFYKADFRRCKIVDRHLEFLAPLHGKTLFLRISVLNAPFLVQKLSIQTLPCLVIFGAAGQVKDRIVGFEDLGNKDEFGTGVLEWRLGRAGE</sequence>
<dbReference type="Proteomes" id="UP000245946">
    <property type="component" value="Unassembled WGS sequence"/>
</dbReference>
<feature type="compositionally biased region" description="Pro residues" evidence="1">
    <location>
        <begin position="1"/>
        <end position="12"/>
    </location>
</feature>
<gene>
    <name evidence="2" type="ORF">FA09DRAFT_297798</name>
</gene>
<keyword evidence="3" id="KW-1185">Reference proteome</keyword>
<dbReference type="AlphaFoldDB" id="A0A316Z9V6"/>
<evidence type="ECO:0000256" key="1">
    <source>
        <dbReference type="SAM" id="MobiDB-lite"/>
    </source>
</evidence>
<dbReference type="PANTHER" id="PTHR21148">
    <property type="entry name" value="THIOREDOXIN DOMAIN-CONTAINING PROTEIN 9"/>
    <property type="match status" value="1"/>
</dbReference>
<name>A0A316Z9V6_9BASI</name>
<dbReference type="STRING" id="58919.A0A316Z9V6"/>
<dbReference type="CDD" id="cd02989">
    <property type="entry name" value="Phd_like_TxnDC9"/>
    <property type="match status" value="1"/>
</dbReference>
<protein>
    <submittedName>
        <fullName evidence="2">Thioredoxin-like protein</fullName>
    </submittedName>
</protein>
<dbReference type="EMBL" id="KZ819293">
    <property type="protein sequence ID" value="PWN97788.1"/>
    <property type="molecule type" value="Genomic_DNA"/>
</dbReference>
<dbReference type="GeneID" id="37267765"/>
<accession>A0A316Z9V6</accession>
<dbReference type="RefSeq" id="XP_025598067.1">
    <property type="nucleotide sequence ID" value="XM_025740219.1"/>
</dbReference>
<evidence type="ECO:0000313" key="2">
    <source>
        <dbReference type="EMBL" id="PWN97788.1"/>
    </source>
</evidence>
<dbReference type="Gene3D" id="3.40.30.10">
    <property type="entry name" value="Glutaredoxin"/>
    <property type="match status" value="1"/>
</dbReference>
<dbReference type="InterPro" id="IPR036249">
    <property type="entry name" value="Thioredoxin-like_sf"/>
</dbReference>
<evidence type="ECO:0000313" key="3">
    <source>
        <dbReference type="Proteomes" id="UP000245946"/>
    </source>
</evidence>
<feature type="compositionally biased region" description="Basic and acidic residues" evidence="1">
    <location>
        <begin position="41"/>
        <end position="50"/>
    </location>
</feature>
<dbReference type="SUPFAM" id="SSF52833">
    <property type="entry name" value="Thioredoxin-like"/>
    <property type="match status" value="1"/>
</dbReference>
<proteinExistence type="predicted"/>
<feature type="region of interest" description="Disordered" evidence="1">
    <location>
        <begin position="1"/>
        <end position="56"/>
    </location>
</feature>
<dbReference type="OrthoDB" id="10257948at2759"/>
<reference evidence="2 3" key="1">
    <citation type="journal article" date="2018" name="Mol. Biol. Evol.">
        <title>Broad Genomic Sampling Reveals a Smut Pathogenic Ancestry of the Fungal Clade Ustilaginomycotina.</title>
        <authorList>
            <person name="Kijpornyongpan T."/>
            <person name="Mondo S.J."/>
            <person name="Barry K."/>
            <person name="Sandor L."/>
            <person name="Lee J."/>
            <person name="Lipzen A."/>
            <person name="Pangilinan J."/>
            <person name="LaButti K."/>
            <person name="Hainaut M."/>
            <person name="Henrissat B."/>
            <person name="Grigoriev I.V."/>
            <person name="Spatafora J.W."/>
            <person name="Aime M.C."/>
        </authorList>
    </citation>
    <scope>NUCLEOTIDE SEQUENCE [LARGE SCALE GENOMIC DNA]</scope>
    <source>
        <strain evidence="2 3">MCA 4186</strain>
    </source>
</reference>
<feature type="compositionally biased region" description="Low complexity" evidence="1">
    <location>
        <begin position="17"/>
        <end position="40"/>
    </location>
</feature>
<organism evidence="2 3">
    <name type="scientific">Tilletiopsis washingtonensis</name>
    <dbReference type="NCBI Taxonomy" id="58919"/>
    <lineage>
        <taxon>Eukaryota</taxon>
        <taxon>Fungi</taxon>
        <taxon>Dikarya</taxon>
        <taxon>Basidiomycota</taxon>
        <taxon>Ustilaginomycotina</taxon>
        <taxon>Exobasidiomycetes</taxon>
        <taxon>Entylomatales</taxon>
        <taxon>Entylomatales incertae sedis</taxon>
        <taxon>Tilletiopsis</taxon>
    </lineage>
</organism>